<dbReference type="EMBL" id="JAAGLU010000060">
    <property type="protein sequence ID" value="NEC92197.1"/>
    <property type="molecule type" value="Genomic_DNA"/>
</dbReference>
<dbReference type="RefSeq" id="WP_164323633.1">
    <property type="nucleotide sequence ID" value="NZ_JAAGLU010000060.1"/>
</dbReference>
<comment type="caution">
    <text evidence="1">The sequence shown here is derived from an EMBL/GenBank/DDBJ whole genome shotgun (WGS) entry which is preliminary data.</text>
</comment>
<accession>A0A6B3C5V3</accession>
<organism evidence="1">
    <name type="scientific">Streptomyces sp. SID12501</name>
    <dbReference type="NCBI Taxonomy" id="2706042"/>
    <lineage>
        <taxon>Bacteria</taxon>
        <taxon>Bacillati</taxon>
        <taxon>Actinomycetota</taxon>
        <taxon>Actinomycetes</taxon>
        <taxon>Kitasatosporales</taxon>
        <taxon>Streptomycetaceae</taxon>
        <taxon>Streptomyces</taxon>
    </lineage>
</organism>
<dbReference type="AlphaFoldDB" id="A0A6B3C5V3"/>
<protein>
    <submittedName>
        <fullName evidence="1">Uncharacterized protein</fullName>
    </submittedName>
</protein>
<name>A0A6B3C5V3_9ACTN</name>
<reference evidence="1" key="1">
    <citation type="submission" date="2020-01" db="EMBL/GenBank/DDBJ databases">
        <title>Insect and environment-associated Actinomycetes.</title>
        <authorList>
            <person name="Currrie C."/>
            <person name="Chevrette M."/>
            <person name="Carlson C."/>
            <person name="Stubbendieck R."/>
            <person name="Wendt-Pienkowski E."/>
        </authorList>
    </citation>
    <scope>NUCLEOTIDE SEQUENCE</scope>
    <source>
        <strain evidence="1">SID12501</strain>
    </source>
</reference>
<gene>
    <name evidence="1" type="ORF">G3I71_41970</name>
</gene>
<proteinExistence type="predicted"/>
<sequence length="57" mass="6094">MAAVKAFGVAAGWLEDGPPEARALGAEIFELLEGCDEEELAEVAEALESGDWEASRW</sequence>
<evidence type="ECO:0000313" key="1">
    <source>
        <dbReference type="EMBL" id="NEC92197.1"/>
    </source>
</evidence>